<dbReference type="EMBL" id="CP035758">
    <property type="protein sequence ID" value="QBD76099.1"/>
    <property type="molecule type" value="Genomic_DNA"/>
</dbReference>
<dbReference type="PANTHER" id="PTHR48098">
    <property type="entry name" value="ENTEROCHELIN ESTERASE-RELATED"/>
    <property type="match status" value="1"/>
</dbReference>
<dbReference type="InterPro" id="IPR000801">
    <property type="entry name" value="Esterase-like"/>
</dbReference>
<protein>
    <submittedName>
        <fullName evidence="1">Esterase family protein</fullName>
    </submittedName>
</protein>
<accession>A0A4P6JLK2</accession>
<dbReference type="Pfam" id="PF00756">
    <property type="entry name" value="Esterase"/>
    <property type="match status" value="1"/>
</dbReference>
<dbReference type="InterPro" id="IPR029058">
    <property type="entry name" value="AB_hydrolase_fold"/>
</dbReference>
<evidence type="ECO:0000313" key="2">
    <source>
        <dbReference type="Proteomes" id="UP000290365"/>
    </source>
</evidence>
<dbReference type="AlphaFoldDB" id="A0A4P6JLK2"/>
<organism evidence="1 2">
    <name type="scientific">Ktedonosporobacter rubrisoli</name>
    <dbReference type="NCBI Taxonomy" id="2509675"/>
    <lineage>
        <taxon>Bacteria</taxon>
        <taxon>Bacillati</taxon>
        <taxon>Chloroflexota</taxon>
        <taxon>Ktedonobacteria</taxon>
        <taxon>Ktedonobacterales</taxon>
        <taxon>Ktedonosporobacteraceae</taxon>
        <taxon>Ktedonosporobacter</taxon>
    </lineage>
</organism>
<proteinExistence type="predicted"/>
<dbReference type="OrthoDB" id="9775130at2"/>
<dbReference type="Proteomes" id="UP000290365">
    <property type="component" value="Chromosome"/>
</dbReference>
<dbReference type="SUPFAM" id="SSF53474">
    <property type="entry name" value="alpha/beta-Hydrolases"/>
    <property type="match status" value="1"/>
</dbReference>
<dbReference type="KEGG" id="kbs:EPA93_08790"/>
<dbReference type="RefSeq" id="WP_129886694.1">
    <property type="nucleotide sequence ID" value="NZ_CP035758.1"/>
</dbReference>
<keyword evidence="2" id="KW-1185">Reference proteome</keyword>
<dbReference type="Gene3D" id="3.40.50.1820">
    <property type="entry name" value="alpha/beta hydrolase"/>
    <property type="match status" value="1"/>
</dbReference>
<reference evidence="1 2" key="1">
    <citation type="submission" date="2019-01" db="EMBL/GenBank/DDBJ databases">
        <title>Ktedonosporobacter rubrisoli SCAWS-G2.</title>
        <authorList>
            <person name="Huang Y."/>
            <person name="Yan B."/>
        </authorList>
    </citation>
    <scope>NUCLEOTIDE SEQUENCE [LARGE SCALE GENOMIC DNA]</scope>
    <source>
        <strain evidence="1 2">SCAWS-G2</strain>
    </source>
</reference>
<dbReference type="SUPFAM" id="SSF81296">
    <property type="entry name" value="E set domains"/>
    <property type="match status" value="1"/>
</dbReference>
<sequence length="320" mass="36609">MLKVQQRQVTFTPPAEAAYLIGDFTDWKQRPLAISGPVTLEFPPGAYVEYAFLDIHKKPLADPANANVPAHPWHAYDRFIMLPENPFSQPPRPHKFRGQVFEHAFPSRVFEKSRMCYVYEPAESPTATLFVQDGAAFYHKLQFQLVAEALLERKIISPVRLVMLEPDEREKEYWLNERYEHFLLQEVLPWINGQYGETARKGLWGASLGGLTAAWLAWKNPQLFTLVGCQSGCFTAQPGGCNAYSEPEWFTAQFAATPRQPLRFYMQTGQIEWLLAPNRRFAAVLADKTYPHLYSELPSGHTWATWEQGLAQGLAYLLNQ</sequence>
<evidence type="ECO:0000313" key="1">
    <source>
        <dbReference type="EMBL" id="QBD76099.1"/>
    </source>
</evidence>
<dbReference type="InterPro" id="IPR050583">
    <property type="entry name" value="Mycobacterial_A85_antigen"/>
</dbReference>
<dbReference type="InterPro" id="IPR014756">
    <property type="entry name" value="Ig_E-set"/>
</dbReference>
<dbReference type="PANTHER" id="PTHR48098:SF3">
    <property type="entry name" value="IRON(III) ENTEROBACTIN ESTERASE"/>
    <property type="match status" value="1"/>
</dbReference>
<gene>
    <name evidence="1" type="ORF">EPA93_08790</name>
</gene>
<name>A0A4P6JLK2_KTERU</name>